<feature type="compositionally biased region" description="Acidic residues" evidence="1">
    <location>
        <begin position="177"/>
        <end position="187"/>
    </location>
</feature>
<organism evidence="2">
    <name type="scientific">Brassica cretica</name>
    <name type="common">Mustard</name>
    <dbReference type="NCBI Taxonomy" id="69181"/>
    <lineage>
        <taxon>Eukaryota</taxon>
        <taxon>Viridiplantae</taxon>
        <taxon>Streptophyta</taxon>
        <taxon>Embryophyta</taxon>
        <taxon>Tracheophyta</taxon>
        <taxon>Spermatophyta</taxon>
        <taxon>Magnoliopsida</taxon>
        <taxon>eudicotyledons</taxon>
        <taxon>Gunneridae</taxon>
        <taxon>Pentapetalae</taxon>
        <taxon>rosids</taxon>
        <taxon>malvids</taxon>
        <taxon>Brassicales</taxon>
        <taxon>Brassicaceae</taxon>
        <taxon>Brassiceae</taxon>
        <taxon>Brassica</taxon>
    </lineage>
</organism>
<dbReference type="OrthoDB" id="1042485at2759"/>
<feature type="region of interest" description="Disordered" evidence="1">
    <location>
        <begin position="123"/>
        <end position="210"/>
    </location>
</feature>
<comment type="caution">
    <text evidence="2">The sequence shown here is derived from an EMBL/GenBank/DDBJ whole genome shotgun (WGS) entry which is preliminary data.</text>
</comment>
<evidence type="ECO:0000256" key="1">
    <source>
        <dbReference type="SAM" id="MobiDB-lite"/>
    </source>
</evidence>
<feature type="compositionally biased region" description="Basic and acidic residues" evidence="1">
    <location>
        <begin position="145"/>
        <end position="157"/>
    </location>
</feature>
<evidence type="ECO:0000313" key="3">
    <source>
        <dbReference type="EMBL" id="KAF3563348.1"/>
    </source>
</evidence>
<reference evidence="3" key="2">
    <citation type="submission" date="2019-12" db="EMBL/GenBank/DDBJ databases">
        <authorList>
            <person name="Studholme D.J."/>
            <person name="Sarris P."/>
        </authorList>
    </citation>
    <scope>NUCLEOTIDE SEQUENCE</scope>
    <source>
        <strain evidence="3">PFS-1207/04</strain>
        <tissue evidence="3">Leaf</tissue>
    </source>
</reference>
<reference evidence="3 4" key="3">
    <citation type="journal article" date="2020" name="BMC Genomics">
        <title>Intraspecific diversification of the crop wild relative Brassica cretica Lam. using demographic model selection.</title>
        <authorList>
            <person name="Kioukis A."/>
            <person name="Michalopoulou V.A."/>
            <person name="Briers L."/>
            <person name="Pirintsos S."/>
            <person name="Studholme D.J."/>
            <person name="Pavlidis P."/>
            <person name="Sarris P.F."/>
        </authorList>
    </citation>
    <scope>NUCLEOTIDE SEQUENCE [LARGE SCALE GENOMIC DNA]</scope>
    <source>
        <strain evidence="4">cv. PFS-1207/04</strain>
        <strain evidence="3">PFS-1207/04</strain>
    </source>
</reference>
<dbReference type="EMBL" id="QGKV02000759">
    <property type="protein sequence ID" value="KAF3563348.1"/>
    <property type="molecule type" value="Genomic_DNA"/>
</dbReference>
<gene>
    <name evidence="3" type="ORF">DY000_02016545</name>
    <name evidence="2" type="ORF">F2Q70_00035418</name>
</gene>
<evidence type="ECO:0000313" key="2">
    <source>
        <dbReference type="EMBL" id="KAF2585132.1"/>
    </source>
</evidence>
<dbReference type="Proteomes" id="UP000266723">
    <property type="component" value="Unassembled WGS sequence"/>
</dbReference>
<name>A0A3N6S1H4_BRACR</name>
<feature type="compositionally biased region" description="Acidic residues" evidence="1">
    <location>
        <begin position="158"/>
        <end position="169"/>
    </location>
</feature>
<dbReference type="EMBL" id="QGKY02000246">
    <property type="protein sequence ID" value="KAF2585132.1"/>
    <property type="molecule type" value="Genomic_DNA"/>
</dbReference>
<dbReference type="PANTHER" id="PTHR31973:SF187">
    <property type="entry name" value="MUTATOR TRANSPOSASE MUDRA PROTEIN"/>
    <property type="match status" value="1"/>
</dbReference>
<protein>
    <recommendedName>
        <fullName evidence="5">MULE transposase domain-containing protein</fullName>
    </recommendedName>
</protein>
<keyword evidence="4" id="KW-1185">Reference proteome</keyword>
<proteinExistence type="predicted"/>
<feature type="compositionally biased region" description="Acidic residues" evidence="1">
    <location>
        <begin position="129"/>
        <end position="144"/>
    </location>
</feature>
<reference evidence="2" key="1">
    <citation type="submission" date="2019-12" db="EMBL/GenBank/DDBJ databases">
        <title>Genome sequencing and annotation of Brassica cretica.</title>
        <authorList>
            <person name="Studholme D.J."/>
            <person name="Sarris P.F."/>
        </authorList>
    </citation>
    <scope>NUCLEOTIDE SEQUENCE</scope>
    <source>
        <strain evidence="2">PFS-102/07</strain>
        <tissue evidence="2">Leaf</tissue>
    </source>
</reference>
<evidence type="ECO:0008006" key="5">
    <source>
        <dbReference type="Google" id="ProtNLM"/>
    </source>
</evidence>
<dbReference type="AlphaFoldDB" id="A0A3N6S1H4"/>
<accession>A0A3N6S1H4</accession>
<evidence type="ECO:0000313" key="4">
    <source>
        <dbReference type="Proteomes" id="UP000266723"/>
    </source>
</evidence>
<sequence>MNDPVSVKINFFHSGVFTFEEDGKLNFVNGLLEQFVVDGIVIFEDLTKEMIQKGIMEKMWYKLPYEDILDKKPLFDNVEENKRKTNTNCRWYKEFDVFIERAELAYVTRIERDACDEINTQAQQHHDEFEDEQQLLEDNEDETYDGDREKKESKDEYQSSDESDNEEDLDLFRNENYEDDILDEDEAYPDKEQSSDDEEEQAERMSKKGELDGVLSLRQNFYSGEEFKRQIYSGDEKKLERPIKQWMVKVYVNTHTCHPTDKCKLIKNHAIAEVMLEKIRKEPEMSAPMIIEEFRNKFNILISPEQTKIGRRIVLDKLHVECNEHFARLRDYEMKLLRPVIGLDGTFLKHSSLQGIIFTAIGKDPNTRNTQLHGLWSTLKIDLGLSMGDLVKIISNQHKDFLEQFVVDGISIFEDATKEMVQKCIMEKMWYKLPYKDILDKKPLFDNVEENKRKMNANGHWYKELDVFVEWAELAVTRIERDACDEIDAYAQQHHDEFEDEKQLLEDNEDETYDGGREEKTRVKMSIKRVMNLIMKRILTEILKRILSCLGMTTMRMRF</sequence>
<dbReference type="PANTHER" id="PTHR31973">
    <property type="entry name" value="POLYPROTEIN, PUTATIVE-RELATED"/>
    <property type="match status" value="1"/>
</dbReference>